<dbReference type="InterPro" id="IPR021287">
    <property type="entry name" value="Trans-sialidase_CS"/>
</dbReference>
<dbReference type="PRINTS" id="PR01803">
    <property type="entry name" value="TCSIALIDASE"/>
</dbReference>
<dbReference type="RefSeq" id="XP_029233999.1">
    <property type="nucleotide sequence ID" value="XM_029386165.1"/>
</dbReference>
<dbReference type="EMBL" id="MKGL01000591">
    <property type="protein sequence ID" value="RNE97184.1"/>
    <property type="molecule type" value="Genomic_DNA"/>
</dbReference>
<evidence type="ECO:0000256" key="1">
    <source>
        <dbReference type="SAM" id="MobiDB-lite"/>
    </source>
</evidence>
<accession>A0A3R7M0K5</accession>
<keyword evidence="6" id="KW-1185">Reference proteome</keyword>
<evidence type="ECO:0000313" key="5">
    <source>
        <dbReference type="EMBL" id="RNE97184.1"/>
    </source>
</evidence>
<dbReference type="Pfam" id="PF22925">
    <property type="entry name" value="TS_C"/>
    <property type="match status" value="1"/>
</dbReference>
<dbReference type="InterPro" id="IPR013320">
    <property type="entry name" value="ConA-like_dom_sf"/>
</dbReference>
<sequence length="880" mass="93087">MSWHLFSYLVMLLLFVLLTCCGIEAAGSAPGMDINSLTGTTPITGAKWEEMQCAEGSVRSLRVPSLVEVDGAVFAVAEAHCKNGSGSFTGILSQHLKGIGTEPTEIPMGAGTGSFHTQLLKEGGNEMRDTVRPTTIVNDNNVYVLLGSCSRATLESKEADRSECKIMLVKGSVTDGGEKKVQWGEPHAADFEARIRATPGTYVSAGGGSATVMSDGTLVFPLQATRNRNTFLMVAHFTPSENRWEPVVDMVDEGCSDPSIVEWDDVYERRIFMMAPCTNGSYYMYKSLSLYYWPTGEPISRLWGISGDRKREGVRSSFITATINGKKVMLLTTPVYSEEKGEDRLHLWMTDNARVHDVGPVSREGDDAAASSLLYRSGKKELILLYENKKSGDSYSLVAVNLTEQLKQIKSVVKAWKDMDTALKNCASTGTVDPRIKNVCKSAVPTKGLIGFWSNSLEGSLWKDEYFGVNAMAHGGNVAGTEGGVRFRGAAAGAEWPVGSKGQFQPYHFVNNDFTLVATVMINVVPEADSPVPLMGVRMNDDASTVIVGLFYTKDKKWGVTVNGKYWELSNRGGTWQPGTTYQVALKRHWNELYVYVDNNELVQERVPVSEYTSRGVLDFYVGGDGAKGTDEVDVTVGNVLLYNEALYDDGLTSLSASKVTLPTPAADGPLTTLGNDGEIASKLKSGEKRVGDGLSPKGPLPEEAHKGSHSAGEESGSLLASSSPASSSPASSSPASSSPASSSPASSSPASSSPASSSPASSSPTSSSPTSASPTSASPTSASPTSASPASSSPVSSSPKVRLADGPDDGSMADGGSENTSAVLAKDTPSISLSGDSSVAFDNLTRVRPDSGSGDGTMRGCASRLLLLLLGLWGFAALC</sequence>
<dbReference type="InterPro" id="IPR055239">
    <property type="entry name" value="TS_C"/>
</dbReference>
<feature type="domain" description="Trans-sialidase C-terminal" evidence="4">
    <location>
        <begin position="445"/>
        <end position="648"/>
    </location>
</feature>
<reference evidence="5 6" key="1">
    <citation type="journal article" date="2018" name="BMC Genomics">
        <title>Genomic comparison of Trypanosoma conorhini and Trypanosoma rangeli to Trypanosoma cruzi strains of high and low virulence.</title>
        <authorList>
            <person name="Bradwell K.R."/>
            <person name="Koparde V.N."/>
            <person name="Matveyev A.V."/>
            <person name="Serrano M.G."/>
            <person name="Alves J.M."/>
            <person name="Parikh H."/>
            <person name="Huang B."/>
            <person name="Lee V."/>
            <person name="Espinosa-Alvarez O."/>
            <person name="Ortiz P.A."/>
            <person name="Costa-Martins A.G."/>
            <person name="Teixeira M.M."/>
            <person name="Buck G.A."/>
        </authorList>
    </citation>
    <scope>NUCLEOTIDE SEQUENCE [LARGE SCALE GENOMIC DNA]</scope>
    <source>
        <strain evidence="5 6">AM80</strain>
    </source>
</reference>
<feature type="compositionally biased region" description="Low complexity" evidence="1">
    <location>
        <begin position="721"/>
        <end position="800"/>
    </location>
</feature>
<dbReference type="InterPro" id="IPR011040">
    <property type="entry name" value="Sialidase"/>
</dbReference>
<feature type="signal peptide" evidence="2">
    <location>
        <begin position="1"/>
        <end position="25"/>
    </location>
</feature>
<dbReference type="Gene3D" id="2.60.120.200">
    <property type="match status" value="1"/>
</dbReference>
<dbReference type="VEuPathDB" id="TriTrypDB:TRSC58_07171"/>
<feature type="domain" description="Sialidase" evidence="3">
    <location>
        <begin position="63"/>
        <end position="387"/>
    </location>
</feature>
<evidence type="ECO:0000259" key="4">
    <source>
        <dbReference type="Pfam" id="PF22925"/>
    </source>
</evidence>
<protein>
    <submittedName>
        <fullName evidence="5">Trans-sialidase</fullName>
    </submittedName>
</protein>
<gene>
    <name evidence="5" type="ORF">TraAM80_09486</name>
</gene>
<dbReference type="InterPro" id="IPR036278">
    <property type="entry name" value="Sialidase_sf"/>
</dbReference>
<dbReference type="InterPro" id="IPR008377">
    <property type="entry name" value="Sialidase_trypan"/>
</dbReference>
<dbReference type="Gene3D" id="2.120.10.10">
    <property type="match status" value="1"/>
</dbReference>
<dbReference type="SUPFAM" id="SSF50939">
    <property type="entry name" value="Sialidases"/>
    <property type="match status" value="1"/>
</dbReference>
<dbReference type="AlphaFoldDB" id="A0A3R7M0K5"/>
<feature type="region of interest" description="Disordered" evidence="1">
    <location>
        <begin position="685"/>
        <end position="859"/>
    </location>
</feature>
<dbReference type="CDD" id="cd15482">
    <property type="entry name" value="Sialidase_non-viral"/>
    <property type="match status" value="1"/>
</dbReference>
<dbReference type="Pfam" id="PF13859">
    <property type="entry name" value="BNR_3"/>
    <property type="match status" value="1"/>
</dbReference>
<evidence type="ECO:0000313" key="6">
    <source>
        <dbReference type="Proteomes" id="UP000283634"/>
    </source>
</evidence>
<evidence type="ECO:0000256" key="2">
    <source>
        <dbReference type="SAM" id="SignalP"/>
    </source>
</evidence>
<dbReference type="GeneID" id="40333419"/>
<organism evidence="5 6">
    <name type="scientific">Trypanosoma rangeli</name>
    <dbReference type="NCBI Taxonomy" id="5698"/>
    <lineage>
        <taxon>Eukaryota</taxon>
        <taxon>Discoba</taxon>
        <taxon>Euglenozoa</taxon>
        <taxon>Kinetoplastea</taxon>
        <taxon>Metakinetoplastina</taxon>
        <taxon>Trypanosomatida</taxon>
        <taxon>Trypanosomatidae</taxon>
        <taxon>Trypanosoma</taxon>
        <taxon>Herpetosoma</taxon>
    </lineage>
</organism>
<evidence type="ECO:0000259" key="3">
    <source>
        <dbReference type="Pfam" id="PF13859"/>
    </source>
</evidence>
<feature type="chain" id="PRO_5018539708" evidence="2">
    <location>
        <begin position="26"/>
        <end position="880"/>
    </location>
</feature>
<dbReference type="OrthoDB" id="245663at2759"/>
<proteinExistence type="predicted"/>
<dbReference type="GO" id="GO:0004308">
    <property type="term" value="F:exo-alpha-sialidase activity"/>
    <property type="evidence" value="ECO:0007669"/>
    <property type="project" value="InterPro"/>
</dbReference>
<comment type="caution">
    <text evidence="5">The sequence shown here is derived from an EMBL/GenBank/DDBJ whole genome shotgun (WGS) entry which is preliminary data.</text>
</comment>
<dbReference type="Proteomes" id="UP000283634">
    <property type="component" value="Unassembled WGS sequence"/>
</dbReference>
<dbReference type="SUPFAM" id="SSF49899">
    <property type="entry name" value="Concanavalin A-like lectins/glucanases"/>
    <property type="match status" value="1"/>
</dbReference>
<keyword evidence="2" id="KW-0732">Signal</keyword>
<dbReference type="Pfam" id="PF11052">
    <property type="entry name" value="Tr-sialidase_C"/>
    <property type="match status" value="1"/>
</dbReference>
<name>A0A3R7M0K5_TRYRA</name>